<dbReference type="OrthoDB" id="9812991at2"/>
<keyword evidence="2" id="KW-0812">Transmembrane</keyword>
<dbReference type="CDD" id="cd03401">
    <property type="entry name" value="SPFH_prohibitin"/>
    <property type="match status" value="1"/>
</dbReference>
<dbReference type="AlphaFoldDB" id="A0A0G4K9A1"/>
<comment type="subcellular location">
    <subcellularLocation>
        <location evidence="1">Membrane</location>
        <topology evidence="1">Single-pass membrane protein</topology>
    </subcellularLocation>
</comment>
<dbReference type="InterPro" id="IPR001107">
    <property type="entry name" value="Band_7"/>
</dbReference>
<keyword evidence="5" id="KW-1185">Reference proteome</keyword>
<evidence type="ECO:0000256" key="2">
    <source>
        <dbReference type="SAM" id="Phobius"/>
    </source>
</evidence>
<accession>A0A0G4K9A1</accession>
<feature type="transmembrane region" description="Helical" evidence="2">
    <location>
        <begin position="12"/>
        <end position="36"/>
    </location>
</feature>
<reference evidence="5" key="1">
    <citation type="submission" date="2015-04" db="EMBL/GenBank/DDBJ databases">
        <authorList>
            <person name="Mushtaq Mamoona"/>
        </authorList>
    </citation>
    <scope>NUCLEOTIDE SEQUENCE [LARGE SCALE GENOMIC DNA]</scope>
    <source>
        <strain evidence="5">AN4859/03</strain>
    </source>
</reference>
<proteinExistence type="predicted"/>
<evidence type="ECO:0000313" key="4">
    <source>
        <dbReference type="EMBL" id="CRF34606.1"/>
    </source>
</evidence>
<dbReference type="SUPFAM" id="SSF117892">
    <property type="entry name" value="Band 7/SPFH domain"/>
    <property type="match status" value="1"/>
</dbReference>
<sequence length="263" mass="29493">MKIINLNSNKLHSILFIALPVVLIVGFLIFSSVTIVSTGEVGIRSRLGKAISEEEPGLHFRIPFIDAIKTMEVREQTVEKTYAVSSKDMQTISMTLNVQYSITGNALDLFRKFGTDYKNKLVNPRISESLNAVSARYTIEEFITKRNEMAGELLKEVMSDFEDYGITVAACSIIEHDFSDEFDQAIERKLIASQDALTAQNALEKVRYEAEAEITKAKGIAEANRIMQESLTPLLIQRMYIEKWDGKMPQVSGSGVTPMIQVK</sequence>
<dbReference type="PANTHER" id="PTHR23222:SF0">
    <property type="entry name" value="PROHIBITIN 1"/>
    <property type="match status" value="1"/>
</dbReference>
<keyword evidence="2" id="KW-0472">Membrane</keyword>
<evidence type="ECO:0000256" key="1">
    <source>
        <dbReference type="ARBA" id="ARBA00004167"/>
    </source>
</evidence>
<dbReference type="Proteomes" id="UP000043763">
    <property type="component" value="Unassembled WGS sequence"/>
</dbReference>
<evidence type="ECO:0000313" key="5">
    <source>
        <dbReference type="Proteomes" id="UP000043763"/>
    </source>
</evidence>
<feature type="domain" description="Band 7" evidence="3">
    <location>
        <begin position="31"/>
        <end position="190"/>
    </location>
</feature>
<dbReference type="Pfam" id="PF01145">
    <property type="entry name" value="Band_7"/>
    <property type="match status" value="1"/>
</dbReference>
<dbReference type="InterPro" id="IPR000163">
    <property type="entry name" value="Prohibitin"/>
</dbReference>
<gene>
    <name evidence="4" type="ORF">BRSU_2130</name>
</gene>
<organism evidence="4 5">
    <name type="scientific">Brachyspira suanatina</name>
    <dbReference type="NCBI Taxonomy" id="381802"/>
    <lineage>
        <taxon>Bacteria</taxon>
        <taxon>Pseudomonadati</taxon>
        <taxon>Spirochaetota</taxon>
        <taxon>Spirochaetia</taxon>
        <taxon>Brachyspirales</taxon>
        <taxon>Brachyspiraceae</taxon>
        <taxon>Brachyspira</taxon>
    </lineage>
</organism>
<dbReference type="PANTHER" id="PTHR23222">
    <property type="entry name" value="PROHIBITIN"/>
    <property type="match status" value="1"/>
</dbReference>
<dbReference type="PRINTS" id="PR00679">
    <property type="entry name" value="PROHIBITIN"/>
</dbReference>
<keyword evidence="2" id="KW-1133">Transmembrane helix</keyword>
<name>A0A0G4K9A1_9SPIR</name>
<dbReference type="Gene3D" id="3.30.479.30">
    <property type="entry name" value="Band 7 domain"/>
    <property type="match status" value="1"/>
</dbReference>
<dbReference type="GO" id="GO:0016020">
    <property type="term" value="C:membrane"/>
    <property type="evidence" value="ECO:0007669"/>
    <property type="project" value="UniProtKB-SubCell"/>
</dbReference>
<protein>
    <recommendedName>
        <fullName evidence="3">Band 7 domain-containing protein</fullName>
    </recommendedName>
</protein>
<evidence type="ECO:0000259" key="3">
    <source>
        <dbReference type="SMART" id="SM00244"/>
    </source>
</evidence>
<dbReference type="RefSeq" id="WP_048595312.1">
    <property type="nucleotide sequence ID" value="NZ_CVLB01000002.1"/>
</dbReference>
<dbReference type="EMBL" id="CVLB01000002">
    <property type="protein sequence ID" value="CRF34606.1"/>
    <property type="molecule type" value="Genomic_DNA"/>
</dbReference>
<dbReference type="InterPro" id="IPR036013">
    <property type="entry name" value="Band_7/SPFH_dom_sf"/>
</dbReference>
<dbReference type="SMART" id="SM00244">
    <property type="entry name" value="PHB"/>
    <property type="match status" value="1"/>
</dbReference>